<organism evidence="3 4">
    <name type="scientific">Cereibacter azotoformans</name>
    <dbReference type="NCBI Taxonomy" id="43057"/>
    <lineage>
        <taxon>Bacteria</taxon>
        <taxon>Pseudomonadati</taxon>
        <taxon>Pseudomonadota</taxon>
        <taxon>Alphaproteobacteria</taxon>
        <taxon>Rhodobacterales</taxon>
        <taxon>Paracoccaceae</taxon>
        <taxon>Cereibacter</taxon>
    </lineage>
</organism>
<evidence type="ECO:0000256" key="1">
    <source>
        <dbReference type="SAM" id="MobiDB-lite"/>
    </source>
</evidence>
<dbReference type="EMBL" id="QAOT01000021">
    <property type="protein sequence ID" value="PTR13571.1"/>
    <property type="molecule type" value="Genomic_DNA"/>
</dbReference>
<feature type="compositionally biased region" description="Low complexity" evidence="1">
    <location>
        <begin position="165"/>
        <end position="181"/>
    </location>
</feature>
<name>A0A2T5JTQ4_9RHOB</name>
<reference evidence="3 4" key="1">
    <citation type="submission" date="2018-04" db="EMBL/GenBank/DDBJ databases">
        <title>Genomic Encyclopedia of Type Strains, Phase III (KMG-III): the genomes of soil and plant-associated and newly described type strains.</title>
        <authorList>
            <person name="Whitman W."/>
        </authorList>
    </citation>
    <scope>NUCLEOTIDE SEQUENCE [LARGE SCALE GENOMIC DNA]</scope>
    <source>
        <strain evidence="3 4">KA25</strain>
    </source>
</reference>
<dbReference type="Pfam" id="PF05171">
    <property type="entry name" value="HemS"/>
    <property type="match status" value="2"/>
</dbReference>
<dbReference type="GO" id="GO:0006826">
    <property type="term" value="P:iron ion transport"/>
    <property type="evidence" value="ECO:0007669"/>
    <property type="project" value="InterPro"/>
</dbReference>
<dbReference type="AlphaFoldDB" id="A0A2T5JTQ4"/>
<proteinExistence type="predicted"/>
<evidence type="ECO:0000259" key="2">
    <source>
        <dbReference type="Pfam" id="PF05171"/>
    </source>
</evidence>
<dbReference type="OrthoDB" id="316630at2"/>
<dbReference type="RefSeq" id="WP_108222278.1">
    <property type="nucleotide sequence ID" value="NZ_CP090021.1"/>
</dbReference>
<dbReference type="CDD" id="cd16830">
    <property type="entry name" value="HemS-like_N"/>
    <property type="match status" value="1"/>
</dbReference>
<dbReference type="InterPro" id="IPR007845">
    <property type="entry name" value="HemS/ChuX_dom"/>
</dbReference>
<dbReference type="SUPFAM" id="SSF144064">
    <property type="entry name" value="Heme iron utilization protein-like"/>
    <property type="match status" value="1"/>
</dbReference>
<sequence>MTPAEIRKARAANHRARARDFADSHGLAEAALVAAFTGKGVVAVEAGPERLLPPVRQLGESLALTRNASAVQEREGRYGPLAPPGEGWTLTGDGIELQIDPRHWVHAFAVTEETAKGAKRSIQVFDAAGEAVHKIHLTGTSDVAAFGRLIEELRLAKQSDDLPLVPAGPAAPSGSPADAGLTQLWDESPSPEALGPRLAAAGISPPDVLKELGAPRARPLRPVAMTELLERAAAGGVPLEIRGGNPGCLQIFRGRVERILPAGYWINVMDPGYNLHLRTDHLASVYLTDRGPAGGLTVEAYDAAGSLILAVTGEEGWDLVAHGLSAVP</sequence>
<evidence type="ECO:0000313" key="3">
    <source>
        <dbReference type="EMBL" id="PTR13571.1"/>
    </source>
</evidence>
<keyword evidence="4" id="KW-1185">Reference proteome</keyword>
<evidence type="ECO:0000313" key="4">
    <source>
        <dbReference type="Proteomes" id="UP000244060"/>
    </source>
</evidence>
<feature type="domain" description="Haemin-degrading HemS/ChuX" evidence="2">
    <location>
        <begin position="209"/>
        <end position="316"/>
    </location>
</feature>
<dbReference type="Proteomes" id="UP000244060">
    <property type="component" value="Unassembled WGS sequence"/>
</dbReference>
<dbReference type="InterPro" id="IPR053733">
    <property type="entry name" value="Heme_Transport_Util_sf"/>
</dbReference>
<gene>
    <name evidence="3" type="ORF">C8J28_12162</name>
</gene>
<comment type="caution">
    <text evidence="3">The sequence shown here is derived from an EMBL/GenBank/DDBJ whole genome shotgun (WGS) entry which is preliminary data.</text>
</comment>
<protein>
    <submittedName>
        <fullName evidence="3">Putative hemin transport protein</fullName>
    </submittedName>
</protein>
<feature type="domain" description="Haemin-degrading HemS/ChuX" evidence="2">
    <location>
        <begin position="27"/>
        <end position="153"/>
    </location>
</feature>
<accession>A0A2T5JTQ4</accession>
<feature type="region of interest" description="Disordered" evidence="1">
    <location>
        <begin position="165"/>
        <end position="192"/>
    </location>
</feature>
<dbReference type="Gene3D" id="3.40.1570.10">
    <property type="entry name" value="HemS/ChuS/ChuX like domains"/>
    <property type="match status" value="2"/>
</dbReference>